<dbReference type="Proteomes" id="UP000683575">
    <property type="component" value="Chromosome"/>
</dbReference>
<dbReference type="RefSeq" id="WP_216941043.1">
    <property type="nucleotide sequence ID" value="NZ_CP077062.1"/>
</dbReference>
<name>A0A975T095_9ACTN</name>
<evidence type="ECO:0000313" key="3">
    <source>
        <dbReference type="Proteomes" id="UP000683575"/>
    </source>
</evidence>
<keyword evidence="3" id="KW-1185">Reference proteome</keyword>
<dbReference type="AlphaFoldDB" id="A0A975T095"/>
<evidence type="ECO:0000256" key="1">
    <source>
        <dbReference type="SAM" id="MobiDB-lite"/>
    </source>
</evidence>
<feature type="compositionally biased region" description="Basic and acidic residues" evidence="1">
    <location>
        <begin position="1"/>
        <end position="14"/>
    </location>
</feature>
<reference evidence="2" key="1">
    <citation type="submission" date="2021-06" db="EMBL/GenBank/DDBJ databases">
        <title>Complete genome sequence of Nocardioides sp. G188.</title>
        <authorList>
            <person name="Im W.-T."/>
        </authorList>
    </citation>
    <scope>NUCLEOTIDE SEQUENCE</scope>
    <source>
        <strain evidence="2">G188</strain>
    </source>
</reference>
<dbReference type="KEGG" id="nps:KRR39_05230"/>
<feature type="region of interest" description="Disordered" evidence="1">
    <location>
        <begin position="1"/>
        <end position="119"/>
    </location>
</feature>
<organism evidence="2 3">
    <name type="scientific">Nocardioides panacis</name>
    <dbReference type="NCBI Taxonomy" id="2849501"/>
    <lineage>
        <taxon>Bacteria</taxon>
        <taxon>Bacillati</taxon>
        <taxon>Actinomycetota</taxon>
        <taxon>Actinomycetes</taxon>
        <taxon>Propionibacteriales</taxon>
        <taxon>Nocardioidaceae</taxon>
        <taxon>Nocardioides</taxon>
    </lineage>
</organism>
<accession>A0A975T095</accession>
<protein>
    <submittedName>
        <fullName evidence="2">Uncharacterized protein</fullName>
    </submittedName>
</protein>
<proteinExistence type="predicted"/>
<feature type="compositionally biased region" description="Basic and acidic residues" evidence="1">
    <location>
        <begin position="105"/>
        <end position="119"/>
    </location>
</feature>
<dbReference type="EMBL" id="CP077062">
    <property type="protein sequence ID" value="QWZ09197.1"/>
    <property type="molecule type" value="Genomic_DNA"/>
</dbReference>
<sequence>MSGDERETVNRESHPNAGGPEGLAGDMGLSSERRDGFEGVEGTGSAASSQGHTDGESALVSAGDTPDTDPADHPVDADEAPDKPDQTSPATHVDRTVGEVQPDPVAHKHEFDPDRNPGH</sequence>
<evidence type="ECO:0000313" key="2">
    <source>
        <dbReference type="EMBL" id="QWZ09197.1"/>
    </source>
</evidence>
<gene>
    <name evidence="2" type="ORF">KRR39_05230</name>
</gene>
<feature type="compositionally biased region" description="Basic and acidic residues" evidence="1">
    <location>
        <begin position="70"/>
        <end position="85"/>
    </location>
</feature>